<keyword evidence="2" id="KW-1185">Reference proteome</keyword>
<dbReference type="EMBL" id="REGN01001210">
    <property type="protein sequence ID" value="RNA36231.1"/>
    <property type="molecule type" value="Genomic_DNA"/>
</dbReference>
<dbReference type="Proteomes" id="UP000276133">
    <property type="component" value="Unassembled WGS sequence"/>
</dbReference>
<evidence type="ECO:0000313" key="2">
    <source>
        <dbReference type="Proteomes" id="UP000276133"/>
    </source>
</evidence>
<proteinExistence type="predicted"/>
<gene>
    <name evidence="1" type="ORF">BpHYR1_049128</name>
</gene>
<comment type="caution">
    <text evidence="1">The sequence shown here is derived from an EMBL/GenBank/DDBJ whole genome shotgun (WGS) entry which is preliminary data.</text>
</comment>
<name>A0A3M7SKB5_BRAPC</name>
<dbReference type="AlphaFoldDB" id="A0A3M7SKB5"/>
<reference evidence="1 2" key="1">
    <citation type="journal article" date="2018" name="Sci. Rep.">
        <title>Genomic signatures of local adaptation to the degree of environmental predictability in rotifers.</title>
        <authorList>
            <person name="Franch-Gras L."/>
            <person name="Hahn C."/>
            <person name="Garcia-Roger E.M."/>
            <person name="Carmona M.J."/>
            <person name="Serra M."/>
            <person name="Gomez A."/>
        </authorList>
    </citation>
    <scope>NUCLEOTIDE SEQUENCE [LARGE SCALE GENOMIC DNA]</scope>
    <source>
        <strain evidence="1">HYR1</strain>
    </source>
</reference>
<organism evidence="1 2">
    <name type="scientific">Brachionus plicatilis</name>
    <name type="common">Marine rotifer</name>
    <name type="synonym">Brachionus muelleri</name>
    <dbReference type="NCBI Taxonomy" id="10195"/>
    <lineage>
        <taxon>Eukaryota</taxon>
        <taxon>Metazoa</taxon>
        <taxon>Spiralia</taxon>
        <taxon>Gnathifera</taxon>
        <taxon>Rotifera</taxon>
        <taxon>Eurotatoria</taxon>
        <taxon>Monogononta</taxon>
        <taxon>Pseudotrocha</taxon>
        <taxon>Ploima</taxon>
        <taxon>Brachionidae</taxon>
        <taxon>Brachionus</taxon>
    </lineage>
</organism>
<protein>
    <submittedName>
        <fullName evidence="1">Uncharacterized protein</fullName>
    </submittedName>
</protein>
<sequence length="171" mass="19644">MVSICLLPFLLNKKSKKVVSKKKGIMVVSTAPETVTSQLESGFFPILLTKYSSDLTIVFLLKFGKITKNLFLKWQKRERFQKKANTQSLPNFPDLNPIEMVWNKSKSLELRYCVIIEVNCIAIKFYIKVKLPFLHSFMIFALGMFHKFSVISSSDKNYTSTKMKSGSNKDP</sequence>
<evidence type="ECO:0000313" key="1">
    <source>
        <dbReference type="EMBL" id="RNA36231.1"/>
    </source>
</evidence>
<accession>A0A3M7SKB5</accession>